<reference evidence="1 2" key="1">
    <citation type="submission" date="2010-10" db="EMBL/GenBank/DDBJ databases">
        <title>Complete sequence of Frankia sp. EuI1c.</title>
        <authorList>
            <consortium name="US DOE Joint Genome Institute"/>
            <person name="Lucas S."/>
            <person name="Copeland A."/>
            <person name="Lapidus A."/>
            <person name="Cheng J.-F."/>
            <person name="Bruce D."/>
            <person name="Goodwin L."/>
            <person name="Pitluck S."/>
            <person name="Chertkov O."/>
            <person name="Detter J.C."/>
            <person name="Han C."/>
            <person name="Tapia R."/>
            <person name="Land M."/>
            <person name="Hauser L."/>
            <person name="Jeffries C."/>
            <person name="Kyrpides N."/>
            <person name="Ivanova N."/>
            <person name="Mikhailova N."/>
            <person name="Beauchemin N."/>
            <person name="Sen A."/>
            <person name="Sur S.A."/>
            <person name="Gtari M."/>
            <person name="Wall L."/>
            <person name="Tisa L."/>
            <person name="Woyke T."/>
        </authorList>
    </citation>
    <scope>NUCLEOTIDE SEQUENCE [LARGE SCALE GENOMIC DNA]</scope>
    <source>
        <strain evidence="2">DSM 45817 / CECT 9037 / EuI1c</strain>
    </source>
</reference>
<dbReference type="OrthoDB" id="3214294at2"/>
<gene>
    <name evidence="1" type="ordered locus">FraEuI1c_1621</name>
</gene>
<dbReference type="InterPro" id="IPR006764">
    <property type="entry name" value="SAM_dep_MeTrfase_SAV2177_type"/>
</dbReference>
<dbReference type="HOGENOM" id="CLU_147921_1_0_11"/>
<evidence type="ECO:0000313" key="2">
    <source>
        <dbReference type="Proteomes" id="UP000002484"/>
    </source>
</evidence>
<accession>E3J8U6</accession>
<dbReference type="EMBL" id="CP002299">
    <property type="protein sequence ID" value="ADP79679.1"/>
    <property type="molecule type" value="Genomic_DNA"/>
</dbReference>
<organism evidence="1 2">
    <name type="scientific">Pseudofrankia inefficax (strain DSM 45817 / CECT 9037 / DDB 130130 / EuI1c)</name>
    <name type="common">Frankia inefficax</name>
    <dbReference type="NCBI Taxonomy" id="298654"/>
    <lineage>
        <taxon>Bacteria</taxon>
        <taxon>Bacillati</taxon>
        <taxon>Actinomycetota</taxon>
        <taxon>Actinomycetes</taxon>
        <taxon>Frankiales</taxon>
        <taxon>Frankiaceae</taxon>
        <taxon>Pseudofrankia</taxon>
    </lineage>
</organism>
<protein>
    <recommendedName>
        <fullName evidence="3">S-adenosyl methyltransferase</fullName>
    </recommendedName>
</protein>
<dbReference type="InParanoid" id="E3J8U6"/>
<dbReference type="KEGG" id="fri:FraEuI1c_1621"/>
<dbReference type="InterPro" id="IPR029063">
    <property type="entry name" value="SAM-dependent_MTases_sf"/>
</dbReference>
<name>E3J8U6_PSEI1</name>
<dbReference type="Pfam" id="PF04672">
    <property type="entry name" value="Methyltransf_19"/>
    <property type="match status" value="1"/>
</dbReference>
<proteinExistence type="predicted"/>
<dbReference type="AlphaFoldDB" id="E3J8U6"/>
<sequence>MAEERRAPDGLSTEIPHIARVYDYWLGGKNNFAADRALAERVLAADPAVRLSVRANRAFLRRAVTFLAGEAGVRQFLDIGTGLPSSDNTHEVAQRVAPDSRVVYVDNDPFKSGCMHASRRSLSIFPGASI</sequence>
<dbReference type="SUPFAM" id="SSF53335">
    <property type="entry name" value="S-adenosyl-L-methionine-dependent methyltransferases"/>
    <property type="match status" value="1"/>
</dbReference>
<dbReference type="eggNOG" id="COG3315">
    <property type="taxonomic scope" value="Bacteria"/>
</dbReference>
<evidence type="ECO:0000313" key="1">
    <source>
        <dbReference type="EMBL" id="ADP79679.1"/>
    </source>
</evidence>
<evidence type="ECO:0008006" key="3">
    <source>
        <dbReference type="Google" id="ProtNLM"/>
    </source>
</evidence>
<dbReference type="Gene3D" id="3.40.50.150">
    <property type="entry name" value="Vaccinia Virus protein VP39"/>
    <property type="match status" value="1"/>
</dbReference>
<dbReference type="Proteomes" id="UP000002484">
    <property type="component" value="Chromosome"/>
</dbReference>
<keyword evidence="2" id="KW-1185">Reference proteome</keyword>
<dbReference type="STRING" id="298654.FraEuI1c_1621"/>